<organism evidence="3 4">
    <name type="scientific">Pleurostoma richardsiae</name>
    <dbReference type="NCBI Taxonomy" id="41990"/>
    <lineage>
        <taxon>Eukaryota</taxon>
        <taxon>Fungi</taxon>
        <taxon>Dikarya</taxon>
        <taxon>Ascomycota</taxon>
        <taxon>Pezizomycotina</taxon>
        <taxon>Sordariomycetes</taxon>
        <taxon>Sordariomycetidae</taxon>
        <taxon>Calosphaeriales</taxon>
        <taxon>Pleurostomataceae</taxon>
        <taxon>Pleurostoma</taxon>
    </lineage>
</organism>
<keyword evidence="2" id="KW-0472">Membrane</keyword>
<keyword evidence="2" id="KW-1133">Transmembrane helix</keyword>
<feature type="transmembrane region" description="Helical" evidence="2">
    <location>
        <begin position="239"/>
        <end position="258"/>
    </location>
</feature>
<accession>A0AA38RV55</accession>
<reference evidence="3" key="1">
    <citation type="submission" date="2022-07" db="EMBL/GenBank/DDBJ databases">
        <title>Fungi with potential for degradation of polypropylene.</title>
        <authorList>
            <person name="Gostincar C."/>
        </authorList>
    </citation>
    <scope>NUCLEOTIDE SEQUENCE</scope>
    <source>
        <strain evidence="3">EXF-13308</strain>
    </source>
</reference>
<sequence length="337" mass="36583">MAPLVPRMHLFEIDDQPWFHPWFRGRVQAALTQAWCFKLPLLQSSSAAALASRILARELGSSVADYVVIDFCAGGGGPTPSIEAHLNSQIGAVSPSSPTTTSTTTTTSNGQQHNGAVNGNGAPPEPVRFVLTDLHPHVDDWAKAAAASPNISYEPLPVDASAAPPALIARYKKASSTSSPPGSGPGAHPPSKEKKLLRLFNLAFHHFPDPLARSILRDTVRTSDAFAVMELQGRDAASALTTLVFGLGIMLTAPWYAWRWRSPMTLFWAWVLPVLPFVLVFDGFVSALRTRTADEVEALLRTCGAEGAEEWEVRSGSERHLWPCGYVNWVIGVKKQR</sequence>
<evidence type="ECO:0000313" key="4">
    <source>
        <dbReference type="Proteomes" id="UP001174694"/>
    </source>
</evidence>
<comment type="caution">
    <text evidence="3">The sequence shown here is derived from an EMBL/GenBank/DDBJ whole genome shotgun (WGS) entry which is preliminary data.</text>
</comment>
<dbReference type="AlphaFoldDB" id="A0AA38RV55"/>
<protein>
    <submittedName>
        <fullName evidence="3">Haloacid dehalogenase protein</fullName>
    </submittedName>
</protein>
<feature type="region of interest" description="Disordered" evidence="1">
    <location>
        <begin position="91"/>
        <end position="121"/>
    </location>
</feature>
<dbReference type="Proteomes" id="UP001174694">
    <property type="component" value="Unassembled WGS sequence"/>
</dbReference>
<feature type="region of interest" description="Disordered" evidence="1">
    <location>
        <begin position="171"/>
        <end position="191"/>
    </location>
</feature>
<keyword evidence="4" id="KW-1185">Reference proteome</keyword>
<dbReference type="EMBL" id="JANBVO010000006">
    <property type="protein sequence ID" value="KAJ9151215.1"/>
    <property type="molecule type" value="Genomic_DNA"/>
</dbReference>
<feature type="compositionally biased region" description="Low complexity" evidence="1">
    <location>
        <begin position="94"/>
        <end position="108"/>
    </location>
</feature>
<name>A0AA38RV55_9PEZI</name>
<evidence type="ECO:0000256" key="2">
    <source>
        <dbReference type="SAM" id="Phobius"/>
    </source>
</evidence>
<evidence type="ECO:0000313" key="3">
    <source>
        <dbReference type="EMBL" id="KAJ9151215.1"/>
    </source>
</evidence>
<evidence type="ECO:0000256" key="1">
    <source>
        <dbReference type="SAM" id="MobiDB-lite"/>
    </source>
</evidence>
<feature type="transmembrane region" description="Helical" evidence="2">
    <location>
        <begin position="264"/>
        <end position="285"/>
    </location>
</feature>
<proteinExistence type="predicted"/>
<gene>
    <name evidence="3" type="ORF">NKR23_g3010</name>
</gene>
<keyword evidence="2" id="KW-0812">Transmembrane</keyword>